<evidence type="ECO:0000313" key="2">
    <source>
        <dbReference type="Proteomes" id="UP001153954"/>
    </source>
</evidence>
<organism evidence="1 2">
    <name type="scientific">Euphydryas editha</name>
    <name type="common">Edith's checkerspot</name>
    <dbReference type="NCBI Taxonomy" id="104508"/>
    <lineage>
        <taxon>Eukaryota</taxon>
        <taxon>Metazoa</taxon>
        <taxon>Ecdysozoa</taxon>
        <taxon>Arthropoda</taxon>
        <taxon>Hexapoda</taxon>
        <taxon>Insecta</taxon>
        <taxon>Pterygota</taxon>
        <taxon>Neoptera</taxon>
        <taxon>Endopterygota</taxon>
        <taxon>Lepidoptera</taxon>
        <taxon>Glossata</taxon>
        <taxon>Ditrysia</taxon>
        <taxon>Papilionoidea</taxon>
        <taxon>Nymphalidae</taxon>
        <taxon>Nymphalinae</taxon>
        <taxon>Euphydryas</taxon>
    </lineage>
</organism>
<dbReference type="Proteomes" id="UP001153954">
    <property type="component" value="Unassembled WGS sequence"/>
</dbReference>
<gene>
    <name evidence="1" type="ORF">EEDITHA_LOCUS4929</name>
</gene>
<reference evidence="1" key="1">
    <citation type="submission" date="2022-03" db="EMBL/GenBank/DDBJ databases">
        <authorList>
            <person name="Tunstrom K."/>
        </authorList>
    </citation>
    <scope>NUCLEOTIDE SEQUENCE</scope>
</reference>
<name>A0AAU9TT90_EUPED</name>
<accession>A0AAU9TT90</accession>
<dbReference type="EMBL" id="CAKOGL010000007">
    <property type="protein sequence ID" value="CAH2088800.1"/>
    <property type="molecule type" value="Genomic_DNA"/>
</dbReference>
<evidence type="ECO:0000313" key="1">
    <source>
        <dbReference type="EMBL" id="CAH2088800.1"/>
    </source>
</evidence>
<keyword evidence="2" id="KW-1185">Reference proteome</keyword>
<dbReference type="AlphaFoldDB" id="A0AAU9TT90"/>
<proteinExistence type="predicted"/>
<sequence>MNEVNKKLDLLLARSSLQRINQREDTFTVPDFLTNLPVQDDTSFCNLNEQFKNSHNKQSIESAKVTDEHLKEITSDWLNQAKVRIRRRANTQNKASESEVWY</sequence>
<comment type="caution">
    <text evidence="1">The sequence shown here is derived from an EMBL/GenBank/DDBJ whole genome shotgun (WGS) entry which is preliminary data.</text>
</comment>
<protein>
    <submittedName>
        <fullName evidence="1">Uncharacterized protein</fullName>
    </submittedName>
</protein>